<dbReference type="Pfam" id="PF13581">
    <property type="entry name" value="HATPase_c_2"/>
    <property type="match status" value="1"/>
</dbReference>
<dbReference type="CDD" id="cd16936">
    <property type="entry name" value="HATPase_RsbW-like"/>
    <property type="match status" value="1"/>
</dbReference>
<accession>A0A1D3DXQ3</accession>
<evidence type="ECO:0000313" key="5">
    <source>
        <dbReference type="Proteomes" id="UP000095329"/>
    </source>
</evidence>
<feature type="compositionally biased region" description="Basic and acidic residues" evidence="2">
    <location>
        <begin position="120"/>
        <end position="133"/>
    </location>
</feature>
<evidence type="ECO:0000256" key="1">
    <source>
        <dbReference type="ARBA" id="ARBA00022527"/>
    </source>
</evidence>
<dbReference type="SUPFAM" id="SSF55874">
    <property type="entry name" value="ATPase domain of HSP90 chaperone/DNA topoisomerase II/histidine kinase"/>
    <property type="match status" value="1"/>
</dbReference>
<sequence>MLVLDSRTVDSAEVRESVTGFVADRCPWADLNAVRLVVTELLANVLHHTGGEWRLRLRAQEQRLTLEVDDASPALPTARQPDFAGGGGFGWRLVEQLADRVDVSPGPSGKTVRAEWWMPADRHREARSQERPARSAVRAGATGSGPYTEPGPRLVDHAG</sequence>
<dbReference type="AlphaFoldDB" id="A0A1D3DXQ3"/>
<dbReference type="PANTHER" id="PTHR35526">
    <property type="entry name" value="ANTI-SIGMA-F FACTOR RSBW-RELATED"/>
    <property type="match status" value="1"/>
</dbReference>
<keyword evidence="1" id="KW-0808">Transferase</keyword>
<dbReference type="RefSeq" id="WP_023589676.1">
    <property type="nucleotide sequence ID" value="NZ_ASHX02000001.1"/>
</dbReference>
<comment type="caution">
    <text evidence="4">The sequence shown here is derived from an EMBL/GenBank/DDBJ whole genome shotgun (WGS) entry which is preliminary data.</text>
</comment>
<organism evidence="4 5">
    <name type="scientific">Streptomyces thermolilacinus SPC6</name>
    <dbReference type="NCBI Taxonomy" id="1306406"/>
    <lineage>
        <taxon>Bacteria</taxon>
        <taxon>Bacillati</taxon>
        <taxon>Actinomycetota</taxon>
        <taxon>Actinomycetes</taxon>
        <taxon>Kitasatosporales</taxon>
        <taxon>Streptomycetaceae</taxon>
        <taxon>Streptomyces</taxon>
    </lineage>
</organism>
<dbReference type="STRING" id="1306406.J116_024310"/>
<evidence type="ECO:0000259" key="3">
    <source>
        <dbReference type="Pfam" id="PF13581"/>
    </source>
</evidence>
<dbReference type="InterPro" id="IPR036890">
    <property type="entry name" value="HATPase_C_sf"/>
</dbReference>
<keyword evidence="1" id="KW-0418">Kinase</keyword>
<feature type="region of interest" description="Disordered" evidence="2">
    <location>
        <begin position="120"/>
        <end position="159"/>
    </location>
</feature>
<name>A0A1D3DXQ3_9ACTN</name>
<evidence type="ECO:0000256" key="2">
    <source>
        <dbReference type="SAM" id="MobiDB-lite"/>
    </source>
</evidence>
<feature type="domain" description="Histidine kinase/HSP90-like ATPase" evidence="3">
    <location>
        <begin position="12"/>
        <end position="116"/>
    </location>
</feature>
<dbReference type="Gene3D" id="3.30.565.10">
    <property type="entry name" value="Histidine kinase-like ATPase, C-terminal domain"/>
    <property type="match status" value="1"/>
</dbReference>
<dbReference type="EMBL" id="ASHX02000001">
    <property type="protein sequence ID" value="OEJ97107.1"/>
    <property type="molecule type" value="Genomic_DNA"/>
</dbReference>
<protein>
    <recommendedName>
        <fullName evidence="3">Histidine kinase/HSP90-like ATPase domain-containing protein</fullName>
    </recommendedName>
</protein>
<keyword evidence="1" id="KW-0723">Serine/threonine-protein kinase</keyword>
<dbReference type="eggNOG" id="ENOG5030HU8">
    <property type="taxonomic scope" value="Bacteria"/>
</dbReference>
<reference evidence="4 5" key="1">
    <citation type="journal article" date="2013" name="Genome Announc.">
        <title>Genome Sequence of Streptomyces violaceusniger Strain SPC6, a Halotolerant Streptomycete That Exhibits Rapid Growth and Development.</title>
        <authorList>
            <person name="Chen X."/>
            <person name="Zhang B."/>
            <person name="Zhang W."/>
            <person name="Wu X."/>
            <person name="Zhang M."/>
            <person name="Chen T."/>
            <person name="Liu G."/>
            <person name="Dyson P."/>
        </authorList>
    </citation>
    <scope>NUCLEOTIDE SEQUENCE [LARGE SCALE GENOMIC DNA]</scope>
    <source>
        <strain evidence="4 5">SPC6</strain>
    </source>
</reference>
<dbReference type="Proteomes" id="UP000095329">
    <property type="component" value="Unassembled WGS sequence"/>
</dbReference>
<evidence type="ECO:0000313" key="4">
    <source>
        <dbReference type="EMBL" id="OEJ97107.1"/>
    </source>
</evidence>
<dbReference type="PANTHER" id="PTHR35526:SF3">
    <property type="entry name" value="ANTI-SIGMA-F FACTOR RSBW"/>
    <property type="match status" value="1"/>
</dbReference>
<proteinExistence type="predicted"/>
<dbReference type="GO" id="GO:0004674">
    <property type="term" value="F:protein serine/threonine kinase activity"/>
    <property type="evidence" value="ECO:0007669"/>
    <property type="project" value="UniProtKB-KW"/>
</dbReference>
<gene>
    <name evidence="4" type="ORF">J116_024310</name>
</gene>
<dbReference type="InterPro" id="IPR003594">
    <property type="entry name" value="HATPase_dom"/>
</dbReference>
<dbReference type="InterPro" id="IPR050267">
    <property type="entry name" value="Anti-sigma-factor_SerPK"/>
</dbReference>
<keyword evidence="5" id="KW-1185">Reference proteome</keyword>